<feature type="compositionally biased region" description="Polar residues" evidence="1">
    <location>
        <begin position="290"/>
        <end position="300"/>
    </location>
</feature>
<feature type="region of interest" description="Disordered" evidence="1">
    <location>
        <begin position="24"/>
        <end position="43"/>
    </location>
</feature>
<dbReference type="PROSITE" id="PS50105">
    <property type="entry name" value="SAM_DOMAIN"/>
    <property type="match status" value="2"/>
</dbReference>
<dbReference type="PANTHER" id="PTHR12301:SF3">
    <property type="entry name" value="SAM AND SH3 DOMAIN-CONTAINING PROTEIN 1"/>
    <property type="match status" value="1"/>
</dbReference>
<evidence type="ECO:0000256" key="1">
    <source>
        <dbReference type="SAM" id="MobiDB-lite"/>
    </source>
</evidence>
<feature type="region of interest" description="Disordered" evidence="1">
    <location>
        <begin position="276"/>
        <end position="405"/>
    </location>
</feature>
<dbReference type="Pfam" id="PF26285">
    <property type="entry name" value="SASH1_Homeodomain"/>
    <property type="match status" value="1"/>
</dbReference>
<name>A0A060YCK5_ONCMY</name>
<evidence type="ECO:0000313" key="3">
    <source>
        <dbReference type="EMBL" id="CDQ86880.1"/>
    </source>
</evidence>
<organism evidence="3 4">
    <name type="scientific">Oncorhynchus mykiss</name>
    <name type="common">Rainbow trout</name>
    <name type="synonym">Salmo gairdneri</name>
    <dbReference type="NCBI Taxonomy" id="8022"/>
    <lineage>
        <taxon>Eukaryota</taxon>
        <taxon>Metazoa</taxon>
        <taxon>Chordata</taxon>
        <taxon>Craniata</taxon>
        <taxon>Vertebrata</taxon>
        <taxon>Euteleostomi</taxon>
        <taxon>Actinopterygii</taxon>
        <taxon>Neopterygii</taxon>
        <taxon>Teleostei</taxon>
        <taxon>Protacanthopterygii</taxon>
        <taxon>Salmoniformes</taxon>
        <taxon>Salmonidae</taxon>
        <taxon>Salmoninae</taxon>
        <taxon>Oncorhynchus</taxon>
    </lineage>
</organism>
<dbReference type="Proteomes" id="UP000193380">
    <property type="component" value="Unassembled WGS sequence"/>
</dbReference>
<dbReference type="CDD" id="cd09492">
    <property type="entry name" value="SAM_SASH1_repeat2"/>
    <property type="match status" value="1"/>
</dbReference>
<evidence type="ECO:0000259" key="2">
    <source>
        <dbReference type="PROSITE" id="PS50105"/>
    </source>
</evidence>
<feature type="domain" description="SAM" evidence="2">
    <location>
        <begin position="507"/>
        <end position="571"/>
    </location>
</feature>
<protein>
    <recommendedName>
        <fullName evidence="2">SAM domain-containing protein</fullName>
    </recommendedName>
</protein>
<dbReference type="Gene3D" id="1.10.150.50">
    <property type="entry name" value="Transcription Factor, Ets-1"/>
    <property type="match status" value="2"/>
</dbReference>
<dbReference type="AlphaFoldDB" id="A0A060YCK5"/>
<dbReference type="PANTHER" id="PTHR12301">
    <property type="entry name" value="SAM-DOMAIN, SH3 AND NUCLEAR LOCALIZATION SIGNALS PROTEIN RELATED"/>
    <property type="match status" value="1"/>
</dbReference>
<dbReference type="PaxDb" id="8022-A0A060YCK5"/>
<dbReference type="InterPro" id="IPR037630">
    <property type="entry name" value="SASH1_SAM_repeat2"/>
</dbReference>
<dbReference type="CDD" id="cd09559">
    <property type="entry name" value="SAM_SASH1_repeat1"/>
    <property type="match status" value="1"/>
</dbReference>
<reference evidence="3" key="2">
    <citation type="submission" date="2014-03" db="EMBL/GenBank/DDBJ databases">
        <authorList>
            <person name="Genoscope - CEA"/>
        </authorList>
    </citation>
    <scope>NUCLEOTIDE SEQUENCE</scope>
</reference>
<proteinExistence type="predicted"/>
<feature type="domain" description="SAM" evidence="2">
    <location>
        <begin position="39"/>
        <end position="103"/>
    </location>
</feature>
<dbReference type="InterPro" id="IPR037627">
    <property type="entry name" value="SASH1_SAM_repeat1"/>
</dbReference>
<gene>
    <name evidence="3" type="ORF">GSONMT00024325001</name>
</gene>
<feature type="compositionally biased region" description="Pro residues" evidence="1">
    <location>
        <begin position="310"/>
        <end position="323"/>
    </location>
</feature>
<feature type="region of interest" description="Disordered" evidence="1">
    <location>
        <begin position="124"/>
        <end position="173"/>
    </location>
</feature>
<dbReference type="InterPro" id="IPR013761">
    <property type="entry name" value="SAM/pointed_sf"/>
</dbReference>
<dbReference type="SUPFAM" id="SSF47769">
    <property type="entry name" value="SAM/Pointed domain"/>
    <property type="match status" value="2"/>
</dbReference>
<evidence type="ECO:0000313" key="4">
    <source>
        <dbReference type="Proteomes" id="UP000193380"/>
    </source>
</evidence>
<feature type="region of interest" description="Disordered" evidence="1">
    <location>
        <begin position="211"/>
        <end position="241"/>
    </location>
</feature>
<dbReference type="EMBL" id="FR907533">
    <property type="protein sequence ID" value="CDQ86880.1"/>
    <property type="molecule type" value="Genomic_DNA"/>
</dbReference>
<reference evidence="3" key="1">
    <citation type="journal article" date="2014" name="Nat. Commun.">
        <title>The rainbow trout genome provides novel insights into evolution after whole-genome duplication in vertebrates.</title>
        <authorList>
            <person name="Berthelot C."/>
            <person name="Brunet F."/>
            <person name="Chalopin D."/>
            <person name="Juanchich A."/>
            <person name="Bernard M."/>
            <person name="Noel B."/>
            <person name="Bento P."/>
            <person name="Da Silva C."/>
            <person name="Labadie K."/>
            <person name="Alberti A."/>
            <person name="Aury J.M."/>
            <person name="Louis A."/>
            <person name="Dehais P."/>
            <person name="Bardou P."/>
            <person name="Montfort J."/>
            <person name="Klopp C."/>
            <person name="Cabau C."/>
            <person name="Gaspin C."/>
            <person name="Thorgaard G.H."/>
            <person name="Boussaha M."/>
            <person name="Quillet E."/>
            <person name="Guyomard R."/>
            <person name="Galiana D."/>
            <person name="Bobe J."/>
            <person name="Volff J.N."/>
            <person name="Genet C."/>
            <person name="Wincker P."/>
            <person name="Jaillon O."/>
            <person name="Roest Crollius H."/>
            <person name="Guiguen Y."/>
        </authorList>
    </citation>
    <scope>NUCLEOTIDE SEQUENCE [LARGE SCALE GENOMIC DNA]</scope>
</reference>
<dbReference type="STRING" id="8022.A0A060YCK5"/>
<dbReference type="SMART" id="SM00454">
    <property type="entry name" value="SAM"/>
    <property type="match status" value="2"/>
</dbReference>
<feature type="compositionally biased region" description="Low complexity" evidence="1">
    <location>
        <begin position="364"/>
        <end position="400"/>
    </location>
</feature>
<dbReference type="FunFam" id="1.10.150.50:FF:000024">
    <property type="entry name" value="Putative sam and sh3 domain-containing protein 1"/>
    <property type="match status" value="1"/>
</dbReference>
<sequence length="576" mass="63610">MGLLNNKVGTFKFIYVDVLSEEEEKPKRPVRRRRKGRPPKPTSVEELLERINLKEHMPTFLFNGYEDLDTFKLLEGEDLDELNIKDPQHRAVLLTAVELLQEYDSSSDPERSGLSGSQEKLLSEGHILVGDSPRDSGCYESNENLENGKTRKTSRSNRSSAGLQSPDYPTLPMTQSTEALQQSKLERTAKFTKHFFLKPTLRGFSLLGLRKGPRRTRTPMPASRSCEDLDGSPEATGPQAWKRSHSLGDLHWEQAFDQKKNYSLELKTAKGVSKLGNSSRVKGLQGHGDGSSSLAQNAGSAVSPKGRSYQPPPQETLPNPPEPQLRERSIRTHPKKPPVPPPVPVKKSKERLANGIRHRSLVLSSPTHSYTSTHSHPPSPVISSPSAPALPSKASSTPPAIQGGGGKMAVARKVSYAKMAVDLHSVLEQRLEAEGIDLTEEPYSDKHGRCGIPQPLMQRYSEDLEQPVKDVASNMDQVRVKQLRKQHRMAIPFGGLTEMCRKPLSPGHVSTVSDWLVSIGLPMYATPMAAAGYDTLGRVSSLTESGVWEAGVRDERHVRRLVSEARLVSAHRDGQS</sequence>
<accession>A0A060YCK5</accession>
<feature type="compositionally biased region" description="Basic residues" evidence="1">
    <location>
        <begin position="28"/>
        <end position="38"/>
    </location>
</feature>
<dbReference type="InterPro" id="IPR058666">
    <property type="entry name" value="SASH1/NUB1_homeodomain"/>
</dbReference>
<dbReference type="Pfam" id="PF00536">
    <property type="entry name" value="SAM_1"/>
    <property type="match status" value="1"/>
</dbReference>
<dbReference type="InterPro" id="IPR001660">
    <property type="entry name" value="SAM"/>
</dbReference>
<dbReference type="InterPro" id="IPR051725">
    <property type="entry name" value="SAM-SH3_domain_protein"/>
</dbReference>